<dbReference type="PROSITE" id="PS50109">
    <property type="entry name" value="HIS_KIN"/>
    <property type="match status" value="1"/>
</dbReference>
<dbReference type="AlphaFoldDB" id="A0A6J4VPF0"/>
<dbReference type="Gene3D" id="3.30.565.10">
    <property type="entry name" value="Histidine kinase-like ATPase, C-terminal domain"/>
    <property type="match status" value="1"/>
</dbReference>
<evidence type="ECO:0000259" key="6">
    <source>
        <dbReference type="PROSITE" id="PS50109"/>
    </source>
</evidence>
<dbReference type="Pfam" id="PF13185">
    <property type="entry name" value="GAF_2"/>
    <property type="match status" value="1"/>
</dbReference>
<name>A0A6J4VPF0_9BACT</name>
<comment type="catalytic activity">
    <reaction evidence="1">
        <text>ATP + protein L-histidine = ADP + protein N-phospho-L-histidine.</text>
        <dbReference type="EC" id="2.7.13.3"/>
    </reaction>
</comment>
<gene>
    <name evidence="7" type="ORF">AVDCRST_MAG18-3523</name>
</gene>
<dbReference type="EMBL" id="CADCWN010000274">
    <property type="protein sequence ID" value="CAA9583738.1"/>
    <property type="molecule type" value="Genomic_DNA"/>
</dbReference>
<dbReference type="EC" id="2.7.13.3" evidence="2"/>
<feature type="domain" description="Histidine kinase" evidence="6">
    <location>
        <begin position="513"/>
        <end position="604"/>
    </location>
</feature>
<evidence type="ECO:0000256" key="2">
    <source>
        <dbReference type="ARBA" id="ARBA00012438"/>
    </source>
</evidence>
<organism evidence="7">
    <name type="scientific">uncultured Thermomicrobiales bacterium</name>
    <dbReference type="NCBI Taxonomy" id="1645740"/>
    <lineage>
        <taxon>Bacteria</taxon>
        <taxon>Pseudomonadati</taxon>
        <taxon>Thermomicrobiota</taxon>
        <taxon>Thermomicrobia</taxon>
        <taxon>Thermomicrobiales</taxon>
        <taxon>environmental samples</taxon>
    </lineage>
</organism>
<evidence type="ECO:0000313" key="7">
    <source>
        <dbReference type="EMBL" id="CAA9583738.1"/>
    </source>
</evidence>
<dbReference type="SUPFAM" id="SSF55874">
    <property type="entry name" value="ATPase domain of HSP90 chaperone/DNA topoisomerase II/histidine kinase"/>
    <property type="match status" value="1"/>
</dbReference>
<dbReference type="Gene3D" id="3.30.450.40">
    <property type="match status" value="2"/>
</dbReference>
<evidence type="ECO:0000256" key="3">
    <source>
        <dbReference type="ARBA" id="ARBA00022679"/>
    </source>
</evidence>
<protein>
    <recommendedName>
        <fullName evidence="2">histidine kinase</fullName>
        <ecNumber evidence="2">2.7.13.3</ecNumber>
    </recommendedName>
</protein>
<dbReference type="PANTHER" id="PTHR24421:SF10">
    <property type="entry name" value="NITRATE_NITRITE SENSOR PROTEIN NARQ"/>
    <property type="match status" value="1"/>
</dbReference>
<keyword evidence="5" id="KW-0902">Two-component regulatory system</keyword>
<proteinExistence type="predicted"/>
<evidence type="ECO:0000256" key="4">
    <source>
        <dbReference type="ARBA" id="ARBA00022777"/>
    </source>
</evidence>
<accession>A0A6J4VPF0</accession>
<evidence type="ECO:0000256" key="1">
    <source>
        <dbReference type="ARBA" id="ARBA00000085"/>
    </source>
</evidence>
<dbReference type="SUPFAM" id="SSF55781">
    <property type="entry name" value="GAF domain-like"/>
    <property type="match status" value="2"/>
</dbReference>
<dbReference type="PANTHER" id="PTHR24421">
    <property type="entry name" value="NITRATE/NITRITE SENSOR PROTEIN NARX-RELATED"/>
    <property type="match status" value="1"/>
</dbReference>
<dbReference type="SMART" id="SM00065">
    <property type="entry name" value="GAF"/>
    <property type="match status" value="2"/>
</dbReference>
<dbReference type="GO" id="GO:0004673">
    <property type="term" value="F:protein histidine kinase activity"/>
    <property type="evidence" value="ECO:0007669"/>
    <property type="project" value="UniProtKB-EC"/>
</dbReference>
<dbReference type="InterPro" id="IPR036890">
    <property type="entry name" value="HATPase_C_sf"/>
</dbReference>
<keyword evidence="4" id="KW-0418">Kinase</keyword>
<dbReference type="Pfam" id="PF02518">
    <property type="entry name" value="HATPase_c"/>
    <property type="match status" value="1"/>
</dbReference>
<sequence>MTAVYPAANSVPELWPGANAGDDLALLRAENADLRTLLTIQGDLSHGATPKEVLQEVVGHVHAALGANRSYALLREPLGERFEPAATVDLSDAAVTALRRFFPDPQPLPVIDRALLTDDPRPLIDPRAADLLPAALVGDLAMGALLLVPIRGRAGDAIGILLFDFDRPADGPSPLTAERIRLAGAVAGQLTLLLENAILYEQLRRRTLRLEALNEIGLALAAAASSESGALFARLQPRVADVVRGACLLAILDEGKTEGKGQRGATLTAWGARDDAPGSVHAAVPLGSDALSAATRGAQRAHFDTAAAFDGVAPLPVALAEFGGGRAGSALYLPLRLRRRTFGVLAVVSAHEHAFSNEQIEFLTTVAAQTAVTIEHGRLYGVLRAKGEVRRRLLDQALQAQEAERKALVDGVLDGALQELASSSYRLDPCIRLSELGRHERCRDELGQTRRQLAERIEDLRTMIGSLRPSSLDLLGLQSVLRDELTAFQQQTGIRATFQSRFKGRLAGPVETRAYRLTQELLANVRHHSRAKLVSVELRGLGDDVLLSVTDDGVGFDAEAILRREEGMGLHAVREGAESLGGAAHIQSRPGTGTRIEIVLPRLLREQAQS</sequence>
<evidence type="ECO:0000256" key="5">
    <source>
        <dbReference type="ARBA" id="ARBA00023012"/>
    </source>
</evidence>
<dbReference type="InterPro" id="IPR050482">
    <property type="entry name" value="Sensor_HK_TwoCompSys"/>
</dbReference>
<keyword evidence="3" id="KW-0808">Transferase</keyword>
<dbReference type="PRINTS" id="PR00344">
    <property type="entry name" value="BCTRLSENSOR"/>
</dbReference>
<dbReference type="InterPro" id="IPR003594">
    <property type="entry name" value="HATPase_dom"/>
</dbReference>
<dbReference type="InterPro" id="IPR004358">
    <property type="entry name" value="Sig_transdc_His_kin-like_C"/>
</dbReference>
<dbReference type="GO" id="GO:0000160">
    <property type="term" value="P:phosphorelay signal transduction system"/>
    <property type="evidence" value="ECO:0007669"/>
    <property type="project" value="UniProtKB-KW"/>
</dbReference>
<dbReference type="SMART" id="SM00387">
    <property type="entry name" value="HATPase_c"/>
    <property type="match status" value="1"/>
</dbReference>
<dbReference type="CDD" id="cd16917">
    <property type="entry name" value="HATPase_UhpB-NarQ-NarX-like"/>
    <property type="match status" value="1"/>
</dbReference>
<dbReference type="InterPro" id="IPR003018">
    <property type="entry name" value="GAF"/>
</dbReference>
<reference evidence="7" key="1">
    <citation type="submission" date="2020-02" db="EMBL/GenBank/DDBJ databases">
        <authorList>
            <person name="Meier V. D."/>
        </authorList>
    </citation>
    <scope>NUCLEOTIDE SEQUENCE</scope>
    <source>
        <strain evidence="7">AVDCRST_MAG18</strain>
    </source>
</reference>
<dbReference type="InterPro" id="IPR029016">
    <property type="entry name" value="GAF-like_dom_sf"/>
</dbReference>
<dbReference type="Pfam" id="PF01590">
    <property type="entry name" value="GAF"/>
    <property type="match status" value="1"/>
</dbReference>
<dbReference type="InterPro" id="IPR005467">
    <property type="entry name" value="His_kinase_dom"/>
</dbReference>